<evidence type="ECO:0000256" key="1">
    <source>
        <dbReference type="ARBA" id="ARBA00004651"/>
    </source>
</evidence>
<evidence type="ECO:0000256" key="4">
    <source>
        <dbReference type="ARBA" id="ARBA00022989"/>
    </source>
</evidence>
<dbReference type="PANTHER" id="PTHR43124:SF3">
    <property type="entry name" value="CHLORAMPHENICOL EFFLUX PUMP RV0191"/>
    <property type="match status" value="1"/>
</dbReference>
<comment type="subcellular location">
    <subcellularLocation>
        <location evidence="1">Cell membrane</location>
        <topology evidence="1">Multi-pass membrane protein</topology>
    </subcellularLocation>
</comment>
<feature type="transmembrane region" description="Helical" evidence="6">
    <location>
        <begin position="169"/>
        <end position="189"/>
    </location>
</feature>
<dbReference type="CDD" id="cd17324">
    <property type="entry name" value="MFS_NepI_like"/>
    <property type="match status" value="1"/>
</dbReference>
<feature type="transmembrane region" description="Helical" evidence="6">
    <location>
        <begin position="138"/>
        <end position="157"/>
    </location>
</feature>
<keyword evidence="9" id="KW-1185">Reference proteome</keyword>
<dbReference type="OrthoDB" id="9788453at2"/>
<dbReference type="EMBL" id="AATQ01000001">
    <property type="protein sequence ID" value="EAU48355.1"/>
    <property type="molecule type" value="Genomic_DNA"/>
</dbReference>
<evidence type="ECO:0000256" key="6">
    <source>
        <dbReference type="SAM" id="Phobius"/>
    </source>
</evidence>
<dbReference type="InterPro" id="IPR011701">
    <property type="entry name" value="MFS"/>
</dbReference>
<evidence type="ECO:0000313" key="8">
    <source>
        <dbReference type="EMBL" id="EAU48355.1"/>
    </source>
</evidence>
<dbReference type="eggNOG" id="COG2814">
    <property type="taxonomic scope" value="Bacteria"/>
</dbReference>
<accession>Q0FX47</accession>
<evidence type="ECO:0000256" key="5">
    <source>
        <dbReference type="ARBA" id="ARBA00023136"/>
    </source>
</evidence>
<evidence type="ECO:0000313" key="9">
    <source>
        <dbReference type="Proteomes" id="UP000006230"/>
    </source>
</evidence>
<proteinExistence type="predicted"/>
<keyword evidence="5 6" id="KW-0472">Membrane</keyword>
<dbReference type="InterPro" id="IPR036259">
    <property type="entry name" value="MFS_trans_sf"/>
</dbReference>
<dbReference type="HOGENOM" id="CLU_001265_61_2_5"/>
<evidence type="ECO:0000256" key="2">
    <source>
        <dbReference type="ARBA" id="ARBA00022475"/>
    </source>
</evidence>
<name>Q0FX47_SALBH</name>
<protein>
    <submittedName>
        <fullName evidence="8">Putative transmembrane efflux protein</fullName>
    </submittedName>
</protein>
<feature type="domain" description="Major facilitator superfamily (MFS) profile" evidence="7">
    <location>
        <begin position="15"/>
        <end position="388"/>
    </location>
</feature>
<feature type="transmembrane region" description="Helical" evidence="6">
    <location>
        <begin position="55"/>
        <end position="74"/>
    </location>
</feature>
<keyword evidence="3 6" id="KW-0812">Transmembrane</keyword>
<dbReference type="AlphaFoldDB" id="Q0FX47"/>
<dbReference type="InterPro" id="IPR050189">
    <property type="entry name" value="MFS_Efflux_Transporters"/>
</dbReference>
<dbReference type="PROSITE" id="PS50850">
    <property type="entry name" value="MFS"/>
    <property type="match status" value="1"/>
</dbReference>
<dbReference type="GO" id="GO:0022857">
    <property type="term" value="F:transmembrane transporter activity"/>
    <property type="evidence" value="ECO:0007669"/>
    <property type="project" value="InterPro"/>
</dbReference>
<feature type="transmembrane region" description="Helical" evidence="6">
    <location>
        <begin position="362"/>
        <end position="385"/>
    </location>
</feature>
<dbReference type="RefSeq" id="WP_007801713.1">
    <property type="nucleotide sequence ID" value="NZ_DS022277.1"/>
</dbReference>
<reference evidence="8 9" key="1">
    <citation type="journal article" date="2010" name="J. Bacteriol.">
        <title>Genome sequences of Pelagibaca bermudensis HTCC2601T and Maritimibacter alkaliphilus HTCC2654T, the type strains of two marine Roseobacter genera.</title>
        <authorList>
            <person name="Thrash J.C."/>
            <person name="Cho J.C."/>
            <person name="Ferriera S."/>
            <person name="Johnson J."/>
            <person name="Vergin K.L."/>
            <person name="Giovannoni S.J."/>
        </authorList>
    </citation>
    <scope>NUCLEOTIDE SEQUENCE [LARGE SCALE GENOMIC DNA]</scope>
    <source>
        <strain evidence="9">DSM 26914 / JCM 13377 / KCTC 12554 / HTCC2601</strain>
    </source>
</reference>
<dbReference type="GO" id="GO:0005886">
    <property type="term" value="C:plasma membrane"/>
    <property type="evidence" value="ECO:0007669"/>
    <property type="project" value="UniProtKB-SubCell"/>
</dbReference>
<dbReference type="SUPFAM" id="SSF103473">
    <property type="entry name" value="MFS general substrate transporter"/>
    <property type="match status" value="1"/>
</dbReference>
<organism evidence="8 9">
    <name type="scientific">Salipiger bermudensis (strain DSM 26914 / JCM 13377 / KCTC 12554 / HTCC2601)</name>
    <name type="common">Pelagibaca bermudensis</name>
    <dbReference type="NCBI Taxonomy" id="314265"/>
    <lineage>
        <taxon>Bacteria</taxon>
        <taxon>Pseudomonadati</taxon>
        <taxon>Pseudomonadota</taxon>
        <taxon>Alphaproteobacteria</taxon>
        <taxon>Rhodobacterales</taxon>
        <taxon>Roseobacteraceae</taxon>
        <taxon>Salipiger</taxon>
    </lineage>
</organism>
<dbReference type="PANTHER" id="PTHR43124">
    <property type="entry name" value="PURINE EFFLUX PUMP PBUE"/>
    <property type="match status" value="1"/>
</dbReference>
<feature type="transmembrane region" description="Helical" evidence="6">
    <location>
        <begin position="12"/>
        <end position="35"/>
    </location>
</feature>
<feature type="transmembrane region" description="Helical" evidence="6">
    <location>
        <begin position="113"/>
        <end position="131"/>
    </location>
</feature>
<feature type="transmembrane region" description="Helical" evidence="6">
    <location>
        <begin position="81"/>
        <end position="107"/>
    </location>
</feature>
<feature type="transmembrane region" description="Helical" evidence="6">
    <location>
        <begin position="334"/>
        <end position="356"/>
    </location>
</feature>
<comment type="caution">
    <text evidence="8">The sequence shown here is derived from an EMBL/GenBank/DDBJ whole genome shotgun (WGS) entry which is preliminary data.</text>
</comment>
<evidence type="ECO:0000259" key="7">
    <source>
        <dbReference type="PROSITE" id="PS50850"/>
    </source>
</evidence>
<feature type="transmembrane region" description="Helical" evidence="6">
    <location>
        <begin position="239"/>
        <end position="261"/>
    </location>
</feature>
<evidence type="ECO:0000256" key="3">
    <source>
        <dbReference type="ARBA" id="ARBA00022692"/>
    </source>
</evidence>
<dbReference type="Pfam" id="PF07690">
    <property type="entry name" value="MFS_1"/>
    <property type="match status" value="1"/>
</dbReference>
<feature type="transmembrane region" description="Helical" evidence="6">
    <location>
        <begin position="300"/>
        <end position="322"/>
    </location>
</feature>
<keyword evidence="2" id="KW-1003">Cell membrane</keyword>
<gene>
    <name evidence="8" type="ORF">R2601_02243</name>
</gene>
<sequence length="400" mass="40534">MATDTRSNPRANLWALIALGFGAFVISTSEFASMGLLPLFADDLGLSLPNATHGITAYALGVTLGAPLLTIGAARLNKRVLLIWLMVLACAANVLTAFSGGLGSLIVGRFASGLPQGAYFGAATVAAMQMVGRDRGGWAVALVMSGISVATIGGAPMGTFIGQLFDWRVSYAVIAVLGLASALALLKLVPHSHDLDGGPVAQEMAALKRGPVWLLLAFASVAVASLFSVYTFIGPLVTQVAGLSDMMIAPAQMLVGLGIFVGTQIGGRAADRYRFGAMLVAFAGAMAVLILMALTAQSPAILLPTFFLLGATINSAVPSVTVQLMRLAPEAPTLMGAMNMAAFNLANAIGAAAGGLTVDAGLGIVSSIWAGLALTGGALTFFVAVSGKLRNGVGAGQPAE</sequence>
<feature type="transmembrane region" description="Helical" evidence="6">
    <location>
        <begin position="210"/>
        <end position="233"/>
    </location>
</feature>
<dbReference type="STRING" id="314265.R2601_02243"/>
<dbReference type="InterPro" id="IPR020846">
    <property type="entry name" value="MFS_dom"/>
</dbReference>
<dbReference type="Proteomes" id="UP000006230">
    <property type="component" value="Unassembled WGS sequence"/>
</dbReference>
<keyword evidence="4 6" id="KW-1133">Transmembrane helix</keyword>
<feature type="transmembrane region" description="Helical" evidence="6">
    <location>
        <begin position="273"/>
        <end position="294"/>
    </location>
</feature>
<dbReference type="Gene3D" id="1.20.1250.20">
    <property type="entry name" value="MFS general substrate transporter like domains"/>
    <property type="match status" value="2"/>
</dbReference>